<dbReference type="EMBL" id="PJQY01001388">
    <property type="protein sequence ID" value="PQQ03023.1"/>
    <property type="molecule type" value="Genomic_DNA"/>
</dbReference>
<keyword evidence="2" id="KW-0812">Transmembrane</keyword>
<proteinExistence type="predicted"/>
<feature type="transmembrane region" description="Helical" evidence="2">
    <location>
        <begin position="72"/>
        <end position="95"/>
    </location>
</feature>
<sequence>MSQNQDAAEVPSHLRGKMTPLPVKPRRNCNAIDEDGSTQYDDSNLAVFIQLSAPAAYHGQSDGRLSWPECRLLTIAKVTVLALTMSGVTALAWLVTTWVAGILPQGETSVCPAGRS</sequence>
<organism evidence="3 4">
    <name type="scientific">Prunus yedoensis var. nudiflora</name>
    <dbReference type="NCBI Taxonomy" id="2094558"/>
    <lineage>
        <taxon>Eukaryota</taxon>
        <taxon>Viridiplantae</taxon>
        <taxon>Streptophyta</taxon>
        <taxon>Embryophyta</taxon>
        <taxon>Tracheophyta</taxon>
        <taxon>Spermatophyta</taxon>
        <taxon>Magnoliopsida</taxon>
        <taxon>eudicotyledons</taxon>
        <taxon>Gunneridae</taxon>
        <taxon>Pentapetalae</taxon>
        <taxon>rosids</taxon>
        <taxon>fabids</taxon>
        <taxon>Rosales</taxon>
        <taxon>Rosaceae</taxon>
        <taxon>Amygdaloideae</taxon>
        <taxon>Amygdaleae</taxon>
        <taxon>Prunus</taxon>
    </lineage>
</organism>
<comment type="caution">
    <text evidence="3">The sequence shown here is derived from an EMBL/GenBank/DDBJ whole genome shotgun (WGS) entry which is preliminary data.</text>
</comment>
<keyword evidence="4" id="KW-1185">Reference proteome</keyword>
<dbReference type="Proteomes" id="UP000250321">
    <property type="component" value="Unassembled WGS sequence"/>
</dbReference>
<evidence type="ECO:0000313" key="4">
    <source>
        <dbReference type="Proteomes" id="UP000250321"/>
    </source>
</evidence>
<evidence type="ECO:0000256" key="2">
    <source>
        <dbReference type="SAM" id="Phobius"/>
    </source>
</evidence>
<feature type="region of interest" description="Disordered" evidence="1">
    <location>
        <begin position="1"/>
        <end position="37"/>
    </location>
</feature>
<keyword evidence="2" id="KW-1133">Transmembrane helix</keyword>
<dbReference type="AlphaFoldDB" id="A0A314Y9T1"/>
<protein>
    <submittedName>
        <fullName evidence="3">Uncharacterized protein</fullName>
    </submittedName>
</protein>
<gene>
    <name evidence="3" type="ORF">Pyn_04783</name>
</gene>
<evidence type="ECO:0000313" key="3">
    <source>
        <dbReference type="EMBL" id="PQQ03023.1"/>
    </source>
</evidence>
<accession>A0A314Y9T1</accession>
<evidence type="ECO:0000256" key="1">
    <source>
        <dbReference type="SAM" id="MobiDB-lite"/>
    </source>
</evidence>
<name>A0A314Y9T1_PRUYE</name>
<keyword evidence="2" id="KW-0472">Membrane</keyword>
<reference evidence="3 4" key="1">
    <citation type="submission" date="2018-02" db="EMBL/GenBank/DDBJ databases">
        <title>Draft genome of wild Prunus yedoensis var. nudiflora.</title>
        <authorList>
            <person name="Baek S."/>
            <person name="Kim J.-H."/>
            <person name="Choi K."/>
            <person name="Kim G.-B."/>
            <person name="Cho A."/>
            <person name="Jang H."/>
            <person name="Shin C.-H."/>
            <person name="Yu H.-J."/>
            <person name="Mun J.-H."/>
        </authorList>
    </citation>
    <scope>NUCLEOTIDE SEQUENCE [LARGE SCALE GENOMIC DNA]</scope>
    <source>
        <strain evidence="4">cv. Jeju island</strain>
        <tissue evidence="3">Leaf</tissue>
    </source>
</reference>